<dbReference type="Proteomes" id="UP000016481">
    <property type="component" value="Unassembled WGS sequence"/>
</dbReference>
<reference evidence="7 8" key="1">
    <citation type="submission" date="2013-08" db="EMBL/GenBank/DDBJ databases">
        <authorList>
            <person name="Weinstock G."/>
            <person name="Sodergren E."/>
            <person name="Wylie T."/>
            <person name="Fulton L."/>
            <person name="Fulton R."/>
            <person name="Fronick C."/>
            <person name="O'Laughlin M."/>
            <person name="Godfrey J."/>
            <person name="Miner T."/>
            <person name="Herter B."/>
            <person name="Appelbaum E."/>
            <person name="Cordes M."/>
            <person name="Lek S."/>
            <person name="Wollam A."/>
            <person name="Pepin K.H."/>
            <person name="Palsikar V.B."/>
            <person name="Mitreva M."/>
            <person name="Wilson R.K."/>
        </authorList>
    </citation>
    <scope>NUCLEOTIDE SEQUENCE [LARGE SCALE GENOMIC DNA]</scope>
    <source>
        <strain evidence="7 8">F0530</strain>
    </source>
</reference>
<dbReference type="InterPro" id="IPR035994">
    <property type="entry name" value="Nucleoside_phosphorylase_sf"/>
</dbReference>
<dbReference type="NCBIfam" id="TIGR01704">
    <property type="entry name" value="MTA_SAH-Nsdase"/>
    <property type="match status" value="1"/>
</dbReference>
<keyword evidence="3" id="KW-0028">Amino-acid biosynthesis</keyword>
<evidence type="ECO:0000256" key="3">
    <source>
        <dbReference type="ARBA" id="ARBA00022605"/>
    </source>
</evidence>
<keyword evidence="4" id="KW-0378">Hydrolase</keyword>
<evidence type="ECO:0000313" key="7">
    <source>
        <dbReference type="EMBL" id="ERH20012.1"/>
    </source>
</evidence>
<evidence type="ECO:0000256" key="2">
    <source>
        <dbReference type="ARBA" id="ARBA00011974"/>
    </source>
</evidence>
<dbReference type="GO" id="GO:0008782">
    <property type="term" value="F:adenosylhomocysteine nucleosidase activity"/>
    <property type="evidence" value="ECO:0007669"/>
    <property type="project" value="UniProtKB-EC"/>
</dbReference>
<evidence type="ECO:0000256" key="4">
    <source>
        <dbReference type="ARBA" id="ARBA00022801"/>
    </source>
</evidence>
<dbReference type="InterPro" id="IPR000845">
    <property type="entry name" value="Nucleoside_phosphorylase_d"/>
</dbReference>
<gene>
    <name evidence="7" type="ORF">HMPREF1978_00208</name>
</gene>
<dbReference type="AlphaFoldDB" id="U1RNI9"/>
<dbReference type="Pfam" id="PF01048">
    <property type="entry name" value="PNP_UDP_1"/>
    <property type="match status" value="1"/>
</dbReference>
<dbReference type="InterPro" id="IPR010049">
    <property type="entry name" value="MTA_SAH_Nsdase"/>
</dbReference>
<protein>
    <recommendedName>
        <fullName evidence="2">adenosylhomocysteine nucleosidase</fullName>
        <ecNumber evidence="2">3.2.2.9</ecNumber>
    </recommendedName>
</protein>
<evidence type="ECO:0000256" key="5">
    <source>
        <dbReference type="ARBA" id="ARBA00023167"/>
    </source>
</evidence>
<dbReference type="GO" id="GO:0019509">
    <property type="term" value="P:L-methionine salvage from methylthioadenosine"/>
    <property type="evidence" value="ECO:0007669"/>
    <property type="project" value="UniProtKB-UniPathway"/>
</dbReference>
<dbReference type="CDD" id="cd09008">
    <property type="entry name" value="MTAN"/>
    <property type="match status" value="1"/>
</dbReference>
<dbReference type="PATRIC" id="fig|1321817.3.peg.175"/>
<dbReference type="SUPFAM" id="SSF53167">
    <property type="entry name" value="Purine and uridine phosphorylases"/>
    <property type="match status" value="1"/>
</dbReference>
<proteinExistence type="predicted"/>
<dbReference type="GO" id="GO:0009164">
    <property type="term" value="P:nucleoside catabolic process"/>
    <property type="evidence" value="ECO:0007669"/>
    <property type="project" value="InterPro"/>
</dbReference>
<organism evidence="7 8">
    <name type="scientific">Actinomyces graevenitzii F0530</name>
    <dbReference type="NCBI Taxonomy" id="1321817"/>
    <lineage>
        <taxon>Bacteria</taxon>
        <taxon>Bacillati</taxon>
        <taxon>Actinomycetota</taxon>
        <taxon>Actinomycetes</taxon>
        <taxon>Actinomycetales</taxon>
        <taxon>Actinomycetaceae</taxon>
        <taxon>Actinomyces</taxon>
    </lineage>
</organism>
<comment type="caution">
    <text evidence="7">The sequence shown here is derived from an EMBL/GenBank/DDBJ whole genome shotgun (WGS) entry which is preliminary data.</text>
</comment>
<dbReference type="PANTHER" id="PTHR46832:SF1">
    <property type="entry name" value="5'-METHYLTHIOADENOSINE_S-ADENOSYLHOMOCYSTEINE NUCLEOSIDASE"/>
    <property type="match status" value="1"/>
</dbReference>
<dbReference type="Gene3D" id="3.40.50.1580">
    <property type="entry name" value="Nucleoside phosphorylase domain"/>
    <property type="match status" value="1"/>
</dbReference>
<accession>U1RNI9</accession>
<evidence type="ECO:0000313" key="8">
    <source>
        <dbReference type="Proteomes" id="UP000016481"/>
    </source>
</evidence>
<dbReference type="GO" id="GO:0005829">
    <property type="term" value="C:cytosol"/>
    <property type="evidence" value="ECO:0007669"/>
    <property type="project" value="TreeGrafter"/>
</dbReference>
<dbReference type="EMBL" id="AWSC01000008">
    <property type="protein sequence ID" value="ERH20012.1"/>
    <property type="molecule type" value="Genomic_DNA"/>
</dbReference>
<evidence type="ECO:0000256" key="1">
    <source>
        <dbReference type="ARBA" id="ARBA00004945"/>
    </source>
</evidence>
<sequence length="272" mass="27422">MDEELAPFLAATEPAKIDQVGMEQLQLGHAAVYARVLSPAVSATEGSAEAAGGSAEAAGAESAPSQTPDAEGYPVLLVRSKIGGTNATAALTSVISLVSKQPRLVVSAGTAGGLKSGIAVGDVCVSTTLAYTDADATAFGYVRGQLPGMPATYSSDDVARDMALAASPALNAATPTSANAKIYSGQMLAGNSFVTAANVGDTRTAFPEAISTDMESTPLAQVCEAYSLPFISVRGVSDLCGPEAGEDFHIGVDEAAARSAAVVTQLVRSYLK</sequence>
<feature type="domain" description="Nucleoside phosphorylase" evidence="6">
    <location>
        <begin position="71"/>
        <end position="268"/>
    </location>
</feature>
<comment type="pathway">
    <text evidence="1">Amino-acid biosynthesis; L-methionine biosynthesis via salvage pathway; S-methyl-5-thio-alpha-D-ribose 1-phosphate from S-methyl-5'-thioadenosine (hydrolase route): step 1/2.</text>
</comment>
<evidence type="ECO:0000259" key="6">
    <source>
        <dbReference type="Pfam" id="PF01048"/>
    </source>
</evidence>
<dbReference type="EC" id="3.2.2.9" evidence="2"/>
<name>U1RNI9_9ACTO</name>
<dbReference type="PANTHER" id="PTHR46832">
    <property type="entry name" value="5'-METHYLTHIOADENOSINE/S-ADENOSYLHOMOCYSTEINE NUCLEOSIDASE"/>
    <property type="match status" value="1"/>
</dbReference>
<dbReference type="GO" id="GO:0008930">
    <property type="term" value="F:methylthioadenosine nucleosidase activity"/>
    <property type="evidence" value="ECO:0007669"/>
    <property type="project" value="InterPro"/>
</dbReference>
<keyword evidence="5" id="KW-0486">Methionine biosynthesis</keyword>
<dbReference type="GO" id="GO:0019284">
    <property type="term" value="P:L-methionine salvage from S-adenosylmethionine"/>
    <property type="evidence" value="ECO:0007669"/>
    <property type="project" value="TreeGrafter"/>
</dbReference>
<dbReference type="HOGENOM" id="CLU_031248_2_2_11"/>
<dbReference type="UniPathway" id="UPA00904">
    <property type="reaction ID" value="UER00871"/>
</dbReference>